<sequence>MQLNSRNRTLDLARPVVMGILNVTPDSFSDGGAYVETARALDHALGMVEQGAAIVDVGGESTRPGADPVDEREEMARVLPLIEALRAHSDVFISIDTIKPRVMREACAAGADMINDVMALRAPGALEAACDTQAAVCLMHMQGQPRTMQKAPVYDDVVADVRSFLGARVAACRDAGIDDSRICLDPGFGFGKTLEHNLALMRNLHAFVGDGYPVLVGVSRKSMFVKLHGHDDMSSRIHASVTSAFWAATQGAGIIRSHDVAHTVEALTLAAALADN</sequence>
<accession>U2EL49</accession>
<evidence type="ECO:0000256" key="8">
    <source>
        <dbReference type="ARBA" id="ARBA00022909"/>
    </source>
</evidence>
<evidence type="ECO:0000256" key="5">
    <source>
        <dbReference type="ARBA" id="ARBA00022679"/>
    </source>
</evidence>
<dbReference type="EMBL" id="AFNV02000016">
    <property type="protein sequence ID" value="ERJ18655.1"/>
    <property type="molecule type" value="Genomic_DNA"/>
</dbReference>
<dbReference type="CDD" id="cd00739">
    <property type="entry name" value="DHPS"/>
    <property type="match status" value="1"/>
</dbReference>
<dbReference type="GO" id="GO:0004156">
    <property type="term" value="F:dihydropteroate synthase activity"/>
    <property type="evidence" value="ECO:0007669"/>
    <property type="project" value="UniProtKB-EC"/>
</dbReference>
<evidence type="ECO:0000256" key="7">
    <source>
        <dbReference type="ARBA" id="ARBA00022842"/>
    </source>
</evidence>
<reference evidence="11 12" key="2">
    <citation type="journal article" date="2013" name="PLoS ONE">
        <title>INDIGO - INtegrated Data Warehouse of MIcrobial GenOmes with Examples from the Red Sea Extremophiles.</title>
        <authorList>
            <person name="Alam I."/>
            <person name="Antunes A."/>
            <person name="Kamau A.A."/>
            <person name="Ba Alawi W."/>
            <person name="Kalkatawi M."/>
            <person name="Stingl U."/>
            <person name="Bajic V.B."/>
        </authorList>
    </citation>
    <scope>NUCLEOTIDE SEQUENCE [LARGE SCALE GENOMIC DNA]</scope>
    <source>
        <strain evidence="11 12">E1L3A</strain>
    </source>
</reference>
<comment type="function">
    <text evidence="9">Catalyzes the condensation of para-aminobenzoate (pABA) with 6-hydroxymethyl-7,8-dihydropterin diphosphate (DHPt-PP) to form 7,8-dihydropteroate (H2Pte), the immediate precursor of folate derivatives.</text>
</comment>
<dbReference type="Proteomes" id="UP000006242">
    <property type="component" value="Unassembled WGS sequence"/>
</dbReference>
<dbReference type="PROSITE" id="PS00793">
    <property type="entry name" value="DHPS_2"/>
    <property type="match status" value="1"/>
</dbReference>
<dbReference type="GO" id="GO:0005829">
    <property type="term" value="C:cytosol"/>
    <property type="evidence" value="ECO:0007669"/>
    <property type="project" value="TreeGrafter"/>
</dbReference>
<evidence type="ECO:0000256" key="2">
    <source>
        <dbReference type="ARBA" id="ARBA00001946"/>
    </source>
</evidence>
<dbReference type="AlphaFoldDB" id="U2EL49"/>
<dbReference type="PROSITE" id="PS00792">
    <property type="entry name" value="DHPS_1"/>
    <property type="match status" value="1"/>
</dbReference>
<dbReference type="UniPathway" id="UPA00077">
    <property type="reaction ID" value="UER00156"/>
</dbReference>
<dbReference type="eggNOG" id="COG0294">
    <property type="taxonomic scope" value="Bacteria"/>
</dbReference>
<dbReference type="EC" id="2.5.1.15" evidence="4 9"/>
<evidence type="ECO:0000313" key="12">
    <source>
        <dbReference type="Proteomes" id="UP000006242"/>
    </source>
</evidence>
<dbReference type="PANTHER" id="PTHR20941:SF1">
    <property type="entry name" value="FOLIC ACID SYNTHESIS PROTEIN FOL1"/>
    <property type="match status" value="1"/>
</dbReference>
<dbReference type="GO" id="GO:0046656">
    <property type="term" value="P:folic acid biosynthetic process"/>
    <property type="evidence" value="ECO:0007669"/>
    <property type="project" value="UniProtKB-KW"/>
</dbReference>
<dbReference type="InterPro" id="IPR000489">
    <property type="entry name" value="Pterin-binding_dom"/>
</dbReference>
<proteinExistence type="inferred from homology"/>
<evidence type="ECO:0000256" key="1">
    <source>
        <dbReference type="ARBA" id="ARBA00000012"/>
    </source>
</evidence>
<evidence type="ECO:0000313" key="11">
    <source>
        <dbReference type="EMBL" id="ERJ18655.1"/>
    </source>
</evidence>
<comment type="caution">
    <text evidence="11">The sequence shown here is derived from an EMBL/GenBank/DDBJ whole genome shotgun (WGS) entry which is preliminary data.</text>
</comment>
<evidence type="ECO:0000256" key="3">
    <source>
        <dbReference type="ARBA" id="ARBA00004763"/>
    </source>
</evidence>
<gene>
    <name evidence="11" type="primary">folP</name>
    <name evidence="11" type="ORF">SSPSH_002353</name>
</gene>
<dbReference type="Pfam" id="PF00809">
    <property type="entry name" value="Pterin_bind"/>
    <property type="match status" value="1"/>
</dbReference>
<comment type="similarity">
    <text evidence="9">Belongs to the DHPS family.</text>
</comment>
<dbReference type="SUPFAM" id="SSF51717">
    <property type="entry name" value="Dihydropteroate synthetase-like"/>
    <property type="match status" value="1"/>
</dbReference>
<dbReference type="InterPro" id="IPR045031">
    <property type="entry name" value="DHP_synth-like"/>
</dbReference>
<evidence type="ECO:0000256" key="9">
    <source>
        <dbReference type="RuleBase" id="RU361205"/>
    </source>
</evidence>
<comment type="cofactor">
    <cofactor evidence="2 9">
        <name>Mg(2+)</name>
        <dbReference type="ChEBI" id="CHEBI:18420"/>
    </cofactor>
</comment>
<evidence type="ECO:0000256" key="4">
    <source>
        <dbReference type="ARBA" id="ARBA00012458"/>
    </source>
</evidence>
<dbReference type="STRING" id="1033802.SSPSH_002353"/>
<feature type="domain" description="Pterin-binding" evidence="10">
    <location>
        <begin position="15"/>
        <end position="268"/>
    </location>
</feature>
<name>U2EL49_9GAMM</name>
<keyword evidence="5 9" id="KW-0808">Transferase</keyword>
<keyword evidence="7 9" id="KW-0460">Magnesium</keyword>
<dbReference type="NCBIfam" id="TIGR01496">
    <property type="entry name" value="DHPS"/>
    <property type="match status" value="1"/>
</dbReference>
<dbReference type="InterPro" id="IPR006390">
    <property type="entry name" value="DHP_synth_dom"/>
</dbReference>
<keyword evidence="8 9" id="KW-0289">Folate biosynthesis</keyword>
<comment type="pathway">
    <text evidence="3 9">Cofactor biosynthesis; tetrahydrofolate biosynthesis; 7,8-dihydrofolate from 2-amino-4-hydroxy-6-hydroxymethyl-7,8-dihydropteridine diphosphate and 4-aminobenzoate: step 1/2.</text>
</comment>
<dbReference type="PANTHER" id="PTHR20941">
    <property type="entry name" value="FOLATE SYNTHESIS PROTEINS"/>
    <property type="match status" value="1"/>
</dbReference>
<keyword evidence="12" id="KW-1185">Reference proteome</keyword>
<evidence type="ECO:0000256" key="6">
    <source>
        <dbReference type="ARBA" id="ARBA00022723"/>
    </source>
</evidence>
<protein>
    <recommendedName>
        <fullName evidence="4 9">Dihydropteroate synthase</fullName>
        <shortName evidence="9">DHPS</shortName>
        <ecNumber evidence="4 9">2.5.1.15</ecNumber>
    </recommendedName>
    <alternativeName>
        <fullName evidence="9">Dihydropteroate pyrophosphorylase</fullName>
    </alternativeName>
</protein>
<dbReference type="GO" id="GO:0046654">
    <property type="term" value="P:tetrahydrofolate biosynthetic process"/>
    <property type="evidence" value="ECO:0007669"/>
    <property type="project" value="UniProtKB-UniPathway"/>
</dbReference>
<keyword evidence="6 9" id="KW-0479">Metal-binding</keyword>
<dbReference type="Gene3D" id="3.20.20.20">
    <property type="entry name" value="Dihydropteroate synthase-like"/>
    <property type="match status" value="1"/>
</dbReference>
<dbReference type="GO" id="GO:0046872">
    <property type="term" value="F:metal ion binding"/>
    <property type="evidence" value="ECO:0007669"/>
    <property type="project" value="UniProtKB-KW"/>
</dbReference>
<reference evidence="11 12" key="1">
    <citation type="journal article" date="2011" name="J. Bacteriol.">
        <title>Genome sequence of Salinisphaera shabanensis, a gammaproteobacterium from the harsh, variable environment of the brine-seawater interface of the Shaban Deep in the Red Sea.</title>
        <authorList>
            <person name="Antunes A."/>
            <person name="Alam I."/>
            <person name="Bajic V.B."/>
            <person name="Stingl U."/>
        </authorList>
    </citation>
    <scope>NUCLEOTIDE SEQUENCE [LARGE SCALE GENOMIC DNA]</scope>
    <source>
        <strain evidence="11 12">E1L3A</strain>
    </source>
</reference>
<evidence type="ECO:0000259" key="10">
    <source>
        <dbReference type="PROSITE" id="PS50972"/>
    </source>
</evidence>
<comment type="catalytic activity">
    <reaction evidence="1">
        <text>(7,8-dihydropterin-6-yl)methyl diphosphate + 4-aminobenzoate = 7,8-dihydropteroate + diphosphate</text>
        <dbReference type="Rhea" id="RHEA:19949"/>
        <dbReference type="ChEBI" id="CHEBI:17836"/>
        <dbReference type="ChEBI" id="CHEBI:17839"/>
        <dbReference type="ChEBI" id="CHEBI:33019"/>
        <dbReference type="ChEBI" id="CHEBI:72950"/>
        <dbReference type="EC" id="2.5.1.15"/>
    </reaction>
</comment>
<dbReference type="PROSITE" id="PS50972">
    <property type="entry name" value="PTERIN_BINDING"/>
    <property type="match status" value="1"/>
</dbReference>
<dbReference type="InterPro" id="IPR011005">
    <property type="entry name" value="Dihydropteroate_synth-like_sf"/>
</dbReference>
<organism evidence="11 12">
    <name type="scientific">Salinisphaera shabanensis E1L3A</name>
    <dbReference type="NCBI Taxonomy" id="1033802"/>
    <lineage>
        <taxon>Bacteria</taxon>
        <taxon>Pseudomonadati</taxon>
        <taxon>Pseudomonadota</taxon>
        <taxon>Gammaproteobacteria</taxon>
        <taxon>Salinisphaerales</taxon>
        <taxon>Salinisphaeraceae</taxon>
        <taxon>Salinisphaera</taxon>
    </lineage>
</organism>